<comment type="similarity">
    <text evidence="4 14">Belongs to the peptidase M24B family.</text>
</comment>
<comment type="cofactor">
    <cofactor evidence="2">
        <name>Mn(2+)</name>
        <dbReference type="ChEBI" id="CHEBI:29035"/>
    </cofactor>
</comment>
<keyword evidence="6 16" id="KW-0031">Aminopeptidase</keyword>
<dbReference type="Proteomes" id="UP000019804">
    <property type="component" value="Unassembled WGS sequence"/>
</dbReference>
<dbReference type="InterPro" id="IPR001131">
    <property type="entry name" value="Peptidase_M24B_aminopep-P_CS"/>
</dbReference>
<evidence type="ECO:0000313" key="16">
    <source>
        <dbReference type="EMBL" id="EYE99065.1"/>
    </source>
</evidence>
<evidence type="ECO:0000256" key="11">
    <source>
        <dbReference type="ARBA" id="ARBA00023211"/>
    </source>
</evidence>
<dbReference type="RefSeq" id="XP_040642753.1">
    <property type="nucleotide sequence ID" value="XM_040780796.1"/>
</dbReference>
<dbReference type="InterPro" id="IPR007865">
    <property type="entry name" value="Aminopep_P_N"/>
</dbReference>
<dbReference type="InterPro" id="IPR029149">
    <property type="entry name" value="Creatin/AminoP/Spt16_N"/>
</dbReference>
<proteinExistence type="inferred from homology"/>
<dbReference type="GeneID" id="63695920"/>
<dbReference type="AlphaFoldDB" id="A0A017SS43"/>
<gene>
    <name evidence="16" type="ORF">EURHEDRAFT_408318</name>
</gene>
<dbReference type="Pfam" id="PF00557">
    <property type="entry name" value="Peptidase_M24"/>
    <property type="match status" value="1"/>
</dbReference>
<dbReference type="SMART" id="SM01011">
    <property type="entry name" value="AMP_N"/>
    <property type="match status" value="1"/>
</dbReference>
<dbReference type="InterPro" id="IPR052433">
    <property type="entry name" value="X-Pro_dipept-like"/>
</dbReference>
<evidence type="ECO:0000256" key="8">
    <source>
        <dbReference type="ARBA" id="ARBA00022723"/>
    </source>
</evidence>
<evidence type="ECO:0000256" key="10">
    <source>
        <dbReference type="ARBA" id="ARBA00023049"/>
    </source>
</evidence>
<dbReference type="EC" id="3.4.11.9" evidence="5"/>
<evidence type="ECO:0000256" key="9">
    <source>
        <dbReference type="ARBA" id="ARBA00022801"/>
    </source>
</evidence>
<organism evidence="16 17">
    <name type="scientific">Aspergillus ruber (strain CBS 135680)</name>
    <dbReference type="NCBI Taxonomy" id="1388766"/>
    <lineage>
        <taxon>Eukaryota</taxon>
        <taxon>Fungi</taxon>
        <taxon>Dikarya</taxon>
        <taxon>Ascomycota</taxon>
        <taxon>Pezizomycotina</taxon>
        <taxon>Eurotiomycetes</taxon>
        <taxon>Eurotiomycetidae</taxon>
        <taxon>Eurotiales</taxon>
        <taxon>Aspergillaceae</taxon>
        <taxon>Aspergillus</taxon>
        <taxon>Aspergillus subgen. Aspergillus</taxon>
    </lineage>
</organism>
<dbReference type="SUPFAM" id="SSF53092">
    <property type="entry name" value="Creatinase/prolidase N-terminal domain"/>
    <property type="match status" value="1"/>
</dbReference>
<keyword evidence="10" id="KW-0482">Metalloprotease</keyword>
<evidence type="ECO:0000256" key="12">
    <source>
        <dbReference type="ARBA" id="ARBA00030849"/>
    </source>
</evidence>
<evidence type="ECO:0000256" key="3">
    <source>
        <dbReference type="ARBA" id="ARBA00002443"/>
    </source>
</evidence>
<evidence type="ECO:0000313" key="17">
    <source>
        <dbReference type="Proteomes" id="UP000019804"/>
    </source>
</evidence>
<protein>
    <recommendedName>
        <fullName evidence="5">Xaa-Pro aminopeptidase</fullName>
        <ecNumber evidence="5">3.4.11.9</ecNumber>
    </recommendedName>
    <alternativeName>
        <fullName evidence="12">Aminoacylproline aminopeptidase</fullName>
    </alternativeName>
    <alternativeName>
        <fullName evidence="13">Prolidase</fullName>
    </alternativeName>
</protein>
<dbReference type="PANTHER" id="PTHR43226">
    <property type="entry name" value="XAA-PRO AMINOPEPTIDASE 3"/>
    <property type="match status" value="1"/>
</dbReference>
<dbReference type="Gene3D" id="3.90.230.10">
    <property type="entry name" value="Creatinase/methionine aminopeptidase superfamily"/>
    <property type="match status" value="1"/>
</dbReference>
<dbReference type="GO" id="GO:0070006">
    <property type="term" value="F:metalloaminopeptidase activity"/>
    <property type="evidence" value="ECO:0007669"/>
    <property type="project" value="InterPro"/>
</dbReference>
<dbReference type="PANTHER" id="PTHR43226:SF3">
    <property type="entry name" value="XAA-PRO AMINOPEPTIDASE AN0832-RELATED"/>
    <property type="match status" value="1"/>
</dbReference>
<evidence type="ECO:0000256" key="4">
    <source>
        <dbReference type="ARBA" id="ARBA00008766"/>
    </source>
</evidence>
<evidence type="ECO:0000256" key="1">
    <source>
        <dbReference type="ARBA" id="ARBA00001424"/>
    </source>
</evidence>
<dbReference type="GO" id="GO:0030145">
    <property type="term" value="F:manganese ion binding"/>
    <property type="evidence" value="ECO:0007669"/>
    <property type="project" value="InterPro"/>
</dbReference>
<evidence type="ECO:0000256" key="5">
    <source>
        <dbReference type="ARBA" id="ARBA00012574"/>
    </source>
</evidence>
<dbReference type="Pfam" id="PF05195">
    <property type="entry name" value="AMP_N"/>
    <property type="match status" value="1"/>
</dbReference>
<evidence type="ECO:0000256" key="2">
    <source>
        <dbReference type="ARBA" id="ARBA00001936"/>
    </source>
</evidence>
<keyword evidence="17" id="KW-1185">Reference proteome</keyword>
<comment type="catalytic activity">
    <reaction evidence="1">
        <text>Release of any N-terminal amino acid, including proline, that is linked to proline, even from a dipeptide or tripeptide.</text>
        <dbReference type="EC" id="3.4.11.9"/>
    </reaction>
</comment>
<sequence length="502" mass="56030">MGAVSHLQEAVLAQANANIHSLDALNIRLEISNDHNKYPAKQHARRVAAKLGATHGLIYLAGTPTINWGDSDQARPFRQRRYFYYLSGANEADCYLTYDIETDLLTLYVPNFDLHQAVWMGPTVTKEEAEARYDVHQVYYFDSLRGDLEKWANQYNKTSPIYILHESQKPIISPSKNLFLDSKKLQPAMDAARGVKDHHEIQLIREANRVSGLAHRKILESIHEMTNEAEIEGSFLDTCVSNGAKNQAYEIIAGSGENAAVLHYVRNDEPLKGRQLVCLDAGAEWDCYASDVTRTFPLTATGDWPSDQARDIYHLVEEMQEECIKRIKPGVRFLDLHVLAHGILIQGLQRLGILRHGSVEEIRQSGASTVFLPHGLGHHLGLEVHDVSERSLMARGDSGFYASVLVSSLTHSPCTLTASGLEEGMVVTVEPGIYFSRLALDNARKQKKLAQHINLEEAEKYISVGGVRIEDDILVTGTGYENLTTAPKGSEMLEILRGRIDH</sequence>
<dbReference type="HOGENOM" id="CLU_017266_1_2_1"/>
<dbReference type="GO" id="GO:0006508">
    <property type="term" value="P:proteolysis"/>
    <property type="evidence" value="ECO:0007669"/>
    <property type="project" value="UniProtKB-KW"/>
</dbReference>
<reference evidence="17" key="1">
    <citation type="journal article" date="2014" name="Nat. Commun.">
        <title>Genomic adaptations of the halophilic Dead Sea filamentous fungus Eurotium rubrum.</title>
        <authorList>
            <person name="Kis-Papo T."/>
            <person name="Weig A.R."/>
            <person name="Riley R."/>
            <person name="Persoh D."/>
            <person name="Salamov A."/>
            <person name="Sun H."/>
            <person name="Lipzen A."/>
            <person name="Wasser S.P."/>
            <person name="Rambold G."/>
            <person name="Grigoriev I.V."/>
            <person name="Nevo E."/>
        </authorList>
    </citation>
    <scope>NUCLEOTIDE SEQUENCE [LARGE SCALE GENOMIC DNA]</scope>
    <source>
        <strain evidence="17">CBS 135680</strain>
    </source>
</reference>
<dbReference type="EMBL" id="KK088412">
    <property type="protein sequence ID" value="EYE99065.1"/>
    <property type="molecule type" value="Genomic_DNA"/>
</dbReference>
<dbReference type="PROSITE" id="PS00491">
    <property type="entry name" value="PROLINE_PEPTIDASE"/>
    <property type="match status" value="1"/>
</dbReference>
<dbReference type="SUPFAM" id="SSF55920">
    <property type="entry name" value="Creatinase/aminopeptidase"/>
    <property type="match status" value="1"/>
</dbReference>
<evidence type="ECO:0000256" key="13">
    <source>
        <dbReference type="ARBA" id="ARBA00032413"/>
    </source>
</evidence>
<dbReference type="CDD" id="cd01087">
    <property type="entry name" value="Prolidase"/>
    <property type="match status" value="1"/>
</dbReference>
<dbReference type="STRING" id="1388766.A0A017SS43"/>
<evidence type="ECO:0000256" key="7">
    <source>
        <dbReference type="ARBA" id="ARBA00022670"/>
    </source>
</evidence>
<keyword evidence="8 14" id="KW-0479">Metal-binding</keyword>
<feature type="domain" description="Aminopeptidase P N-terminal" evidence="15">
    <location>
        <begin position="38"/>
        <end position="168"/>
    </location>
</feature>
<keyword evidence="7" id="KW-0645">Protease</keyword>
<dbReference type="InterPro" id="IPR036005">
    <property type="entry name" value="Creatinase/aminopeptidase-like"/>
</dbReference>
<comment type="function">
    <text evidence="3">Catalyzes the removal of a penultimate prolyl residue from the N-termini of peptides.</text>
</comment>
<accession>A0A017SS43</accession>
<keyword evidence="11" id="KW-0464">Manganese</keyword>
<name>A0A017SS43_ASPRC</name>
<dbReference type="InterPro" id="IPR000994">
    <property type="entry name" value="Pept_M24"/>
</dbReference>
<evidence type="ECO:0000256" key="14">
    <source>
        <dbReference type="RuleBase" id="RU000590"/>
    </source>
</evidence>
<keyword evidence="9" id="KW-0378">Hydrolase</keyword>
<evidence type="ECO:0000256" key="6">
    <source>
        <dbReference type="ARBA" id="ARBA00022438"/>
    </source>
</evidence>
<dbReference type="Gene3D" id="3.40.350.10">
    <property type="entry name" value="Creatinase/prolidase N-terminal domain"/>
    <property type="match status" value="1"/>
</dbReference>
<dbReference type="OrthoDB" id="10261878at2759"/>
<evidence type="ECO:0000259" key="15">
    <source>
        <dbReference type="SMART" id="SM01011"/>
    </source>
</evidence>